<dbReference type="GO" id="GO:0006826">
    <property type="term" value="P:iron ion transport"/>
    <property type="evidence" value="ECO:0007669"/>
    <property type="project" value="UniProtKB-KW"/>
</dbReference>
<keyword evidence="6" id="KW-0547">Nucleotide-binding</keyword>
<dbReference type="Pfam" id="PF00005">
    <property type="entry name" value="ABC_tran"/>
    <property type="match status" value="1"/>
</dbReference>
<feature type="domain" description="ABC transporter" evidence="11">
    <location>
        <begin position="5"/>
        <end position="240"/>
    </location>
</feature>
<dbReference type="KEGG" id="pami:JCM7686_1159"/>
<dbReference type="PROSITE" id="PS50893">
    <property type="entry name" value="ABC_TRANSPORTER_2"/>
    <property type="match status" value="1"/>
</dbReference>
<evidence type="ECO:0000313" key="12">
    <source>
        <dbReference type="EMBL" id="AGT08268.1"/>
    </source>
</evidence>
<accession>S5YA39</accession>
<dbReference type="HOGENOM" id="CLU_000604_1_11_5"/>
<evidence type="ECO:0000256" key="8">
    <source>
        <dbReference type="ARBA" id="ARBA00023004"/>
    </source>
</evidence>
<evidence type="ECO:0000256" key="5">
    <source>
        <dbReference type="ARBA" id="ARBA00022496"/>
    </source>
</evidence>
<protein>
    <submittedName>
        <fullName evidence="12">Iron complex transport system, ATP-binding protein</fullName>
        <ecNumber evidence="12">3.6.3.34</ecNumber>
    </submittedName>
</protein>
<name>S5YA39_PARAH</name>
<keyword evidence="9" id="KW-0406">Ion transport</keyword>
<keyword evidence="13" id="KW-1185">Reference proteome</keyword>
<comment type="subcellular location">
    <subcellularLocation>
        <location evidence="1">Cell membrane</location>
        <topology evidence="1">Peripheral membrane protein</topology>
    </subcellularLocation>
</comment>
<dbReference type="GO" id="GO:0016887">
    <property type="term" value="F:ATP hydrolysis activity"/>
    <property type="evidence" value="ECO:0007669"/>
    <property type="project" value="InterPro"/>
</dbReference>
<evidence type="ECO:0000256" key="10">
    <source>
        <dbReference type="ARBA" id="ARBA00023136"/>
    </source>
</evidence>
<evidence type="ECO:0000259" key="11">
    <source>
        <dbReference type="PROSITE" id="PS50893"/>
    </source>
</evidence>
<proteinExistence type="inferred from homology"/>
<dbReference type="InterPro" id="IPR017871">
    <property type="entry name" value="ABC_transporter-like_CS"/>
</dbReference>
<keyword evidence="7 12" id="KW-0067">ATP-binding</keyword>
<dbReference type="GO" id="GO:0005524">
    <property type="term" value="F:ATP binding"/>
    <property type="evidence" value="ECO:0007669"/>
    <property type="project" value="UniProtKB-KW"/>
</dbReference>
<dbReference type="EMBL" id="CP006650">
    <property type="protein sequence ID" value="AGT08268.1"/>
    <property type="molecule type" value="Genomic_DNA"/>
</dbReference>
<dbReference type="PATRIC" id="fig|1367847.3.peg.1126"/>
<keyword evidence="3" id="KW-0813">Transport</keyword>
<dbReference type="Proteomes" id="UP000015480">
    <property type="component" value="Chromosome"/>
</dbReference>
<dbReference type="SMART" id="SM00382">
    <property type="entry name" value="AAA"/>
    <property type="match status" value="1"/>
</dbReference>
<evidence type="ECO:0000256" key="7">
    <source>
        <dbReference type="ARBA" id="ARBA00022840"/>
    </source>
</evidence>
<dbReference type="EC" id="3.6.3.34" evidence="12"/>
<dbReference type="OrthoDB" id="9805601at2"/>
<dbReference type="InterPro" id="IPR051535">
    <property type="entry name" value="Siderophore_ABC-ATPase"/>
</dbReference>
<gene>
    <name evidence="12" type="ORF">JCM7686_1159</name>
</gene>
<reference evidence="12 13" key="1">
    <citation type="journal article" date="2014" name="BMC Genomics">
        <title>Architecture and functions of a multipartite genome of the methylotrophic bacterium Paracoccus aminophilus JCM 7686, containing primary and secondary chromids.</title>
        <authorList>
            <person name="Dziewit L."/>
            <person name="Czarnecki J."/>
            <person name="Wibberg D."/>
            <person name="Radlinska M."/>
            <person name="Mrozek P."/>
            <person name="Szymczak M."/>
            <person name="Schluter A."/>
            <person name="Puhler A."/>
            <person name="Bartosik D."/>
        </authorList>
    </citation>
    <scope>NUCLEOTIDE SEQUENCE [LARGE SCALE GENOMIC DNA]</scope>
    <source>
        <strain evidence="12">JCM 7686</strain>
    </source>
</reference>
<evidence type="ECO:0000313" key="13">
    <source>
        <dbReference type="Proteomes" id="UP000015480"/>
    </source>
</evidence>
<keyword evidence="5" id="KW-0410">Iron transport</keyword>
<dbReference type="STRING" id="1367847.JCM7686_1159"/>
<dbReference type="InterPro" id="IPR027417">
    <property type="entry name" value="P-loop_NTPase"/>
</dbReference>
<evidence type="ECO:0000256" key="2">
    <source>
        <dbReference type="ARBA" id="ARBA00005417"/>
    </source>
</evidence>
<dbReference type="FunFam" id="3.40.50.300:FF:000134">
    <property type="entry name" value="Iron-enterobactin ABC transporter ATP-binding protein"/>
    <property type="match status" value="1"/>
</dbReference>
<dbReference type="GO" id="GO:0005886">
    <property type="term" value="C:plasma membrane"/>
    <property type="evidence" value="ECO:0007669"/>
    <property type="project" value="UniProtKB-SubCell"/>
</dbReference>
<dbReference type="PROSITE" id="PS00211">
    <property type="entry name" value="ABC_TRANSPORTER_1"/>
    <property type="match status" value="1"/>
</dbReference>
<evidence type="ECO:0000256" key="4">
    <source>
        <dbReference type="ARBA" id="ARBA00022475"/>
    </source>
</evidence>
<dbReference type="Gene3D" id="3.40.50.300">
    <property type="entry name" value="P-loop containing nucleotide triphosphate hydrolases"/>
    <property type="match status" value="1"/>
</dbReference>
<comment type="similarity">
    <text evidence="2">Belongs to the ABC transporter superfamily.</text>
</comment>
<dbReference type="PANTHER" id="PTHR42771">
    <property type="entry name" value="IRON(3+)-HYDROXAMATE IMPORT ATP-BINDING PROTEIN FHUC"/>
    <property type="match status" value="1"/>
</dbReference>
<dbReference type="InterPro" id="IPR003593">
    <property type="entry name" value="AAA+_ATPase"/>
</dbReference>
<keyword evidence="8" id="KW-0408">Iron</keyword>
<dbReference type="CDD" id="cd03214">
    <property type="entry name" value="ABC_Iron-Siderophores_B12_Hemin"/>
    <property type="match status" value="1"/>
</dbReference>
<keyword evidence="4" id="KW-1003">Cell membrane</keyword>
<keyword evidence="10" id="KW-0472">Membrane</keyword>
<sequence>MNDFLKLTGVSLSHGPRRVLGPLDLTLREGRITAICGANGSGKSTLLRLLSGGAPSAGRVLLDGQPLSALRGKALGREIAMLGQHQEKLAGISVRELVGFGRFPHRRWLRPATAEDAEAVARALRLTLLEPLAERDISALSGGERQRAWLALALAQEPRLLLLDEPTSYLDIRYQVELLRLLKQLNRETGLTIIAVLHDLNQVIELADEAILLREGQVIAQGEPARIFTADTLQTAFGLRLDMVQEAGRALPYCRTDWLGEPGLAEA</sequence>
<dbReference type="SUPFAM" id="SSF52540">
    <property type="entry name" value="P-loop containing nucleoside triphosphate hydrolases"/>
    <property type="match status" value="1"/>
</dbReference>
<dbReference type="AlphaFoldDB" id="S5YA39"/>
<keyword evidence="12" id="KW-0378">Hydrolase</keyword>
<dbReference type="eggNOG" id="COG1120">
    <property type="taxonomic scope" value="Bacteria"/>
</dbReference>
<dbReference type="PANTHER" id="PTHR42771:SF2">
    <property type="entry name" value="IRON(3+)-HYDROXAMATE IMPORT ATP-BINDING PROTEIN FHUC"/>
    <property type="match status" value="1"/>
</dbReference>
<evidence type="ECO:0000256" key="1">
    <source>
        <dbReference type="ARBA" id="ARBA00004202"/>
    </source>
</evidence>
<evidence type="ECO:0000256" key="9">
    <source>
        <dbReference type="ARBA" id="ARBA00023065"/>
    </source>
</evidence>
<organism evidence="12 13">
    <name type="scientific">Paracoccus aminophilus JCM 7686</name>
    <dbReference type="NCBI Taxonomy" id="1367847"/>
    <lineage>
        <taxon>Bacteria</taxon>
        <taxon>Pseudomonadati</taxon>
        <taxon>Pseudomonadota</taxon>
        <taxon>Alphaproteobacteria</taxon>
        <taxon>Rhodobacterales</taxon>
        <taxon>Paracoccaceae</taxon>
        <taxon>Paracoccus</taxon>
    </lineage>
</organism>
<dbReference type="InterPro" id="IPR003439">
    <property type="entry name" value="ABC_transporter-like_ATP-bd"/>
</dbReference>
<dbReference type="RefSeq" id="WP_020949906.1">
    <property type="nucleotide sequence ID" value="NC_022041.1"/>
</dbReference>
<evidence type="ECO:0000256" key="3">
    <source>
        <dbReference type="ARBA" id="ARBA00022448"/>
    </source>
</evidence>
<evidence type="ECO:0000256" key="6">
    <source>
        <dbReference type="ARBA" id="ARBA00022741"/>
    </source>
</evidence>